<name>A0A4Y9FKR2_9MICO</name>
<dbReference type="RefSeq" id="WP_135115690.1">
    <property type="nucleotide sequence ID" value="NZ_JADGLL010000081.1"/>
</dbReference>
<evidence type="ECO:0000313" key="1">
    <source>
        <dbReference type="EMBL" id="TFU29787.1"/>
    </source>
</evidence>
<dbReference type="OrthoDB" id="9899264at2"/>
<sequence length="169" mass="18409">MSTWNSITIEEPGALTIDTLPSALTSDGEIWEGYDAIDEREDVPEREVAAGYTIPGRTGDPNGSIIIQGHSKYTADEAAAALAKLSKHTGRIVHREEWDYDEVGGGVTVYENGAAVPDLGQHTELIPDQLPKLIDDLRRALAVRGYERNTGPRVRDAARALVASWDSRV</sequence>
<gene>
    <name evidence="1" type="ORF">E4U02_15435</name>
</gene>
<dbReference type="EMBL" id="SPQB01000081">
    <property type="protein sequence ID" value="TFU29787.1"/>
    <property type="molecule type" value="Genomic_DNA"/>
</dbReference>
<comment type="caution">
    <text evidence="1">The sequence shown here is derived from an EMBL/GenBank/DDBJ whole genome shotgun (WGS) entry which is preliminary data.</text>
</comment>
<dbReference type="AlphaFoldDB" id="A0A4Y9FKR2"/>
<organism evidence="1 2">
    <name type="scientific">Microbacterium paludicola</name>
    <dbReference type="NCBI Taxonomy" id="300019"/>
    <lineage>
        <taxon>Bacteria</taxon>
        <taxon>Bacillati</taxon>
        <taxon>Actinomycetota</taxon>
        <taxon>Actinomycetes</taxon>
        <taxon>Micrococcales</taxon>
        <taxon>Microbacteriaceae</taxon>
        <taxon>Microbacterium</taxon>
    </lineage>
</organism>
<keyword evidence="2" id="KW-1185">Reference proteome</keyword>
<protein>
    <submittedName>
        <fullName evidence="1">Uncharacterized protein</fullName>
    </submittedName>
</protein>
<reference evidence="1 2" key="1">
    <citation type="submission" date="2019-03" db="EMBL/GenBank/DDBJ databases">
        <title>Diversity of the mouse oral microbiome.</title>
        <authorList>
            <person name="Joseph S."/>
            <person name="Aduse-Opoku J."/>
            <person name="Curtis M."/>
            <person name="Wade W."/>
            <person name="Hashim A."/>
        </authorList>
    </citation>
    <scope>NUCLEOTIDE SEQUENCE [LARGE SCALE GENOMIC DNA]</scope>
    <source>
        <strain evidence="1 2">P1012</strain>
    </source>
</reference>
<accession>A0A4Y9FKR2</accession>
<dbReference type="Proteomes" id="UP000298358">
    <property type="component" value="Unassembled WGS sequence"/>
</dbReference>
<evidence type="ECO:0000313" key="2">
    <source>
        <dbReference type="Proteomes" id="UP000298358"/>
    </source>
</evidence>
<proteinExistence type="predicted"/>